<dbReference type="GO" id="GO:0043565">
    <property type="term" value="F:sequence-specific DNA binding"/>
    <property type="evidence" value="ECO:0007669"/>
    <property type="project" value="InterPro"/>
</dbReference>
<dbReference type="Gene3D" id="1.10.10.60">
    <property type="entry name" value="Homeodomain-like"/>
    <property type="match status" value="1"/>
</dbReference>
<evidence type="ECO:0000256" key="1">
    <source>
        <dbReference type="ARBA" id="ARBA00023015"/>
    </source>
</evidence>
<name>A0A3N1PDJ5_9GAMM</name>
<keyword evidence="1" id="KW-0805">Transcription regulation</keyword>
<keyword evidence="3" id="KW-0804">Transcription</keyword>
<dbReference type="Pfam" id="PF20240">
    <property type="entry name" value="DUF6597"/>
    <property type="match status" value="1"/>
</dbReference>
<dbReference type="SUPFAM" id="SSF46689">
    <property type="entry name" value="Homeodomain-like"/>
    <property type="match status" value="1"/>
</dbReference>
<dbReference type="EMBL" id="RJUL01000006">
    <property type="protein sequence ID" value="ROQ24870.1"/>
    <property type="molecule type" value="Genomic_DNA"/>
</dbReference>
<dbReference type="InterPro" id="IPR009057">
    <property type="entry name" value="Homeodomain-like_sf"/>
</dbReference>
<dbReference type="InterPro" id="IPR046532">
    <property type="entry name" value="DUF6597"/>
</dbReference>
<dbReference type="OrthoDB" id="9809338at2"/>
<dbReference type="AlphaFoldDB" id="A0A3N1PDJ5"/>
<proteinExistence type="predicted"/>
<dbReference type="SMART" id="SM00342">
    <property type="entry name" value="HTH_ARAC"/>
    <property type="match status" value="1"/>
</dbReference>
<keyword evidence="2" id="KW-0238">DNA-binding</keyword>
<dbReference type="InterPro" id="IPR018060">
    <property type="entry name" value="HTH_AraC"/>
</dbReference>
<dbReference type="PROSITE" id="PS01124">
    <property type="entry name" value="HTH_ARAC_FAMILY_2"/>
    <property type="match status" value="1"/>
</dbReference>
<gene>
    <name evidence="5" type="ORF">EDC28_106117</name>
</gene>
<accession>A0A3N1PDJ5</accession>
<evidence type="ECO:0000313" key="5">
    <source>
        <dbReference type="EMBL" id="ROQ24870.1"/>
    </source>
</evidence>
<evidence type="ECO:0000259" key="4">
    <source>
        <dbReference type="PROSITE" id="PS01124"/>
    </source>
</evidence>
<feature type="domain" description="HTH araC/xylS-type" evidence="4">
    <location>
        <begin position="165"/>
        <end position="261"/>
    </location>
</feature>
<keyword evidence="6" id="KW-1185">Reference proteome</keyword>
<organism evidence="5 6">
    <name type="scientific">Gallaecimonas pentaromativorans</name>
    <dbReference type="NCBI Taxonomy" id="584787"/>
    <lineage>
        <taxon>Bacteria</taxon>
        <taxon>Pseudomonadati</taxon>
        <taxon>Pseudomonadota</taxon>
        <taxon>Gammaproteobacteria</taxon>
        <taxon>Enterobacterales</taxon>
        <taxon>Gallaecimonadaceae</taxon>
        <taxon>Gallaecimonas</taxon>
    </lineage>
</organism>
<dbReference type="InterPro" id="IPR018062">
    <property type="entry name" value="HTH_AraC-typ_CS"/>
</dbReference>
<dbReference type="PANTHER" id="PTHR46796">
    <property type="entry name" value="HTH-TYPE TRANSCRIPTIONAL ACTIVATOR RHAS-RELATED"/>
    <property type="match status" value="1"/>
</dbReference>
<dbReference type="Proteomes" id="UP000268033">
    <property type="component" value="Unassembled WGS sequence"/>
</dbReference>
<evidence type="ECO:0000256" key="2">
    <source>
        <dbReference type="ARBA" id="ARBA00023125"/>
    </source>
</evidence>
<dbReference type="STRING" id="584787.GCA_001247655_02307"/>
<protein>
    <submittedName>
        <fullName evidence="5">AraC family transcriptional regulator</fullName>
    </submittedName>
</protein>
<dbReference type="InterPro" id="IPR050204">
    <property type="entry name" value="AraC_XylS_family_regulators"/>
</dbReference>
<evidence type="ECO:0000313" key="6">
    <source>
        <dbReference type="Proteomes" id="UP000268033"/>
    </source>
</evidence>
<dbReference type="PROSITE" id="PS00041">
    <property type="entry name" value="HTH_ARAC_FAMILY_1"/>
    <property type="match status" value="1"/>
</dbReference>
<evidence type="ECO:0000256" key="3">
    <source>
        <dbReference type="ARBA" id="ARBA00023163"/>
    </source>
</evidence>
<reference evidence="5 6" key="1">
    <citation type="submission" date="2018-11" db="EMBL/GenBank/DDBJ databases">
        <title>Genomic Encyclopedia of Type Strains, Phase IV (KMG-IV): sequencing the most valuable type-strain genomes for metagenomic binning, comparative biology and taxonomic classification.</title>
        <authorList>
            <person name="Goeker M."/>
        </authorList>
    </citation>
    <scope>NUCLEOTIDE SEQUENCE [LARGE SCALE GENOMIC DNA]</scope>
    <source>
        <strain evidence="5 6">DSM 21945</strain>
    </source>
</reference>
<dbReference type="GO" id="GO:0003700">
    <property type="term" value="F:DNA-binding transcription factor activity"/>
    <property type="evidence" value="ECO:0007669"/>
    <property type="project" value="InterPro"/>
</dbReference>
<sequence>MPVTPANLPALSGFTLRPPCPALAPFVQGFWWLKSASGAGLPLQMLHPDGGSGLIFNFAEPLLFDGHSLAPPALVSAPVLTSTRLELGPTVDLLGVRFLPGMGSAFLGMGLNELAGFAPQALPGLDLNALADALAFIATDKQQGLLEHWLLARLGKAPVPKPAVQQLLAAITRHQGQRNLAELMAPIPLSQRQLERQFKQQVGLTAKQFSRIQRVALVRQDLKQGLALLDTALARGFSDQAHFIHDFKAVIGITPGQYLAKARRRDKDQP</sequence>
<dbReference type="Pfam" id="PF12833">
    <property type="entry name" value="HTH_18"/>
    <property type="match status" value="1"/>
</dbReference>
<comment type="caution">
    <text evidence="5">The sequence shown here is derived from an EMBL/GenBank/DDBJ whole genome shotgun (WGS) entry which is preliminary data.</text>
</comment>
<dbReference type="RefSeq" id="WP_050660839.1">
    <property type="nucleotide sequence ID" value="NZ_JBLXAC010000024.1"/>
</dbReference>